<name>A0A1X7I717_9CORY</name>
<keyword evidence="4" id="KW-0410">Iron transport</keyword>
<keyword evidence="6" id="KW-0406">Ion transport</keyword>
<reference evidence="10" key="1">
    <citation type="submission" date="2017-04" db="EMBL/GenBank/DDBJ databases">
        <authorList>
            <person name="Varghese N."/>
            <person name="Submissions S."/>
        </authorList>
    </citation>
    <scope>NUCLEOTIDE SEQUENCE [LARGE SCALE GENOMIC DNA]</scope>
    <source>
        <strain evidence="10">VDS</strain>
    </source>
</reference>
<evidence type="ECO:0000259" key="8">
    <source>
        <dbReference type="SMART" id="SM00382"/>
    </source>
</evidence>
<comment type="subcellular location">
    <subcellularLocation>
        <location evidence="1">Cell membrane</location>
        <topology evidence="1">Peripheral membrane protein</topology>
    </subcellularLocation>
</comment>
<proteinExistence type="predicted"/>
<dbReference type="GO" id="GO:0006826">
    <property type="term" value="P:iron ion transport"/>
    <property type="evidence" value="ECO:0007669"/>
    <property type="project" value="UniProtKB-KW"/>
</dbReference>
<evidence type="ECO:0000313" key="9">
    <source>
        <dbReference type="EMBL" id="SMG09627.1"/>
    </source>
</evidence>
<dbReference type="GO" id="GO:0005886">
    <property type="term" value="C:plasma membrane"/>
    <property type="evidence" value="ECO:0007669"/>
    <property type="project" value="UniProtKB-SubCell"/>
</dbReference>
<keyword evidence="5" id="KW-0408">Iron</keyword>
<dbReference type="SUPFAM" id="SSF52540">
    <property type="entry name" value="P-loop containing nucleoside triphosphate hydrolases"/>
    <property type="match status" value="1"/>
</dbReference>
<dbReference type="AlphaFoldDB" id="A0A1X7I717"/>
<dbReference type="RefSeq" id="WP_085548584.1">
    <property type="nucleotide sequence ID" value="NZ_FXAR01000001.1"/>
</dbReference>
<evidence type="ECO:0000313" key="10">
    <source>
        <dbReference type="Proteomes" id="UP000193309"/>
    </source>
</evidence>
<dbReference type="InterPro" id="IPR027417">
    <property type="entry name" value="P-loop_NTPase"/>
</dbReference>
<dbReference type="InterPro" id="IPR003593">
    <property type="entry name" value="AAA+_ATPase"/>
</dbReference>
<dbReference type="GO" id="GO:0005524">
    <property type="term" value="F:ATP binding"/>
    <property type="evidence" value="ECO:0007669"/>
    <property type="project" value="InterPro"/>
</dbReference>
<evidence type="ECO:0000256" key="2">
    <source>
        <dbReference type="ARBA" id="ARBA00022448"/>
    </source>
</evidence>
<dbReference type="Gene3D" id="3.40.50.300">
    <property type="entry name" value="P-loop containing nucleotide triphosphate hydrolases"/>
    <property type="match status" value="2"/>
</dbReference>
<keyword evidence="3" id="KW-1003">Cell membrane</keyword>
<dbReference type="GO" id="GO:0006302">
    <property type="term" value="P:double-strand break repair"/>
    <property type="evidence" value="ECO:0007669"/>
    <property type="project" value="InterPro"/>
</dbReference>
<feature type="domain" description="AAA+ ATPase" evidence="8">
    <location>
        <begin position="34"/>
        <end position="200"/>
    </location>
</feature>
<sequence length="231" mass="25104">MFLRAALLDAPPAPGWLRELPVVRALTAAPLEFTSSVTVISGENGAGKSTLVEALAVASGFNPEGGSRHATMQMMQDSVSPLHEWLTLRRRNAPDGFFLRGESFYNLAGWYAGLEDSPLPDLLRMSHGQSLMSLIDRRFHGGGLFFLDEPEAGLSTLRQLELLGRLWHLADAGSQIIMATHSPVLLAIPGAQILEIDADGIHERRLEDTEAFRAAREFAADPVGTAEYLTA</sequence>
<evidence type="ECO:0000256" key="5">
    <source>
        <dbReference type="ARBA" id="ARBA00023004"/>
    </source>
</evidence>
<dbReference type="PANTHER" id="PTHR42771:SF2">
    <property type="entry name" value="IRON(3+)-HYDROXAMATE IMPORT ATP-BINDING PROTEIN FHUC"/>
    <property type="match status" value="1"/>
</dbReference>
<dbReference type="Pfam" id="PF13476">
    <property type="entry name" value="AAA_23"/>
    <property type="match status" value="1"/>
</dbReference>
<keyword evidence="10" id="KW-1185">Reference proteome</keyword>
<dbReference type="STRING" id="1610489.SAMN06295981_0434"/>
<dbReference type="InterPro" id="IPR038729">
    <property type="entry name" value="Rad50/SbcC_AAA"/>
</dbReference>
<keyword evidence="2" id="KW-0813">Transport</keyword>
<dbReference type="InterPro" id="IPR051535">
    <property type="entry name" value="Siderophore_ABC-ATPase"/>
</dbReference>
<evidence type="ECO:0000256" key="4">
    <source>
        <dbReference type="ARBA" id="ARBA00022496"/>
    </source>
</evidence>
<dbReference type="InterPro" id="IPR003959">
    <property type="entry name" value="ATPase_AAA_core"/>
</dbReference>
<evidence type="ECO:0000256" key="7">
    <source>
        <dbReference type="ARBA" id="ARBA00023136"/>
    </source>
</evidence>
<evidence type="ECO:0000256" key="6">
    <source>
        <dbReference type="ARBA" id="ARBA00023065"/>
    </source>
</evidence>
<dbReference type="Proteomes" id="UP000193309">
    <property type="component" value="Unassembled WGS sequence"/>
</dbReference>
<dbReference type="PANTHER" id="PTHR42771">
    <property type="entry name" value="IRON(3+)-HYDROXAMATE IMPORT ATP-BINDING PROTEIN FHUC"/>
    <property type="match status" value="1"/>
</dbReference>
<evidence type="ECO:0000256" key="3">
    <source>
        <dbReference type="ARBA" id="ARBA00022475"/>
    </source>
</evidence>
<dbReference type="EMBL" id="FXAR01000001">
    <property type="protein sequence ID" value="SMG09627.1"/>
    <property type="molecule type" value="Genomic_DNA"/>
</dbReference>
<dbReference type="Pfam" id="PF13304">
    <property type="entry name" value="AAA_21"/>
    <property type="match status" value="1"/>
</dbReference>
<gene>
    <name evidence="9" type="ORF">SAMN06295981_0434</name>
</gene>
<dbReference type="SMART" id="SM00382">
    <property type="entry name" value="AAA"/>
    <property type="match status" value="1"/>
</dbReference>
<keyword evidence="7" id="KW-0472">Membrane</keyword>
<protein>
    <submittedName>
        <fullName evidence="9">Predicted ATPase</fullName>
    </submittedName>
</protein>
<evidence type="ECO:0000256" key="1">
    <source>
        <dbReference type="ARBA" id="ARBA00004202"/>
    </source>
</evidence>
<organism evidence="9 10">
    <name type="scientific">Corynebacterium pollutisoli</name>
    <dbReference type="NCBI Taxonomy" id="1610489"/>
    <lineage>
        <taxon>Bacteria</taxon>
        <taxon>Bacillati</taxon>
        <taxon>Actinomycetota</taxon>
        <taxon>Actinomycetes</taxon>
        <taxon>Mycobacteriales</taxon>
        <taxon>Corynebacteriaceae</taxon>
        <taxon>Corynebacterium</taxon>
    </lineage>
</organism>
<accession>A0A1X7I717</accession>
<dbReference type="GO" id="GO:0016887">
    <property type="term" value="F:ATP hydrolysis activity"/>
    <property type="evidence" value="ECO:0007669"/>
    <property type="project" value="InterPro"/>
</dbReference>
<dbReference type="OrthoDB" id="9784297at2"/>